<feature type="non-terminal residue" evidence="2">
    <location>
        <position position="1"/>
    </location>
</feature>
<dbReference type="EMBL" id="RWGY01000574">
    <property type="protein sequence ID" value="TVU00527.1"/>
    <property type="molecule type" value="Genomic_DNA"/>
</dbReference>
<keyword evidence="4" id="KW-1185">Reference proteome</keyword>
<dbReference type="Proteomes" id="UP000324897">
    <property type="component" value="Chromosome 2"/>
</dbReference>
<evidence type="ECO:0000256" key="1">
    <source>
        <dbReference type="SAM" id="MobiDB-lite"/>
    </source>
</evidence>
<feature type="compositionally biased region" description="Basic residues" evidence="1">
    <location>
        <begin position="29"/>
        <end position="41"/>
    </location>
</feature>
<evidence type="ECO:0000313" key="4">
    <source>
        <dbReference type="Proteomes" id="UP000324897"/>
    </source>
</evidence>
<evidence type="ECO:0000313" key="3">
    <source>
        <dbReference type="EMBL" id="TVU24330.1"/>
    </source>
</evidence>
<dbReference type="Gramene" id="TVU00527">
    <property type="protein sequence ID" value="TVU00527"/>
    <property type="gene ID" value="EJB05_54053"/>
</dbReference>
<protein>
    <submittedName>
        <fullName evidence="2">Uncharacterized protein</fullName>
    </submittedName>
</protein>
<dbReference type="OrthoDB" id="654603at2759"/>
<organism evidence="2 4">
    <name type="scientific">Eragrostis curvula</name>
    <name type="common">weeping love grass</name>
    <dbReference type="NCBI Taxonomy" id="38414"/>
    <lineage>
        <taxon>Eukaryota</taxon>
        <taxon>Viridiplantae</taxon>
        <taxon>Streptophyta</taxon>
        <taxon>Embryophyta</taxon>
        <taxon>Tracheophyta</taxon>
        <taxon>Spermatophyta</taxon>
        <taxon>Magnoliopsida</taxon>
        <taxon>Liliopsida</taxon>
        <taxon>Poales</taxon>
        <taxon>Poaceae</taxon>
        <taxon>PACMAD clade</taxon>
        <taxon>Chloridoideae</taxon>
        <taxon>Eragrostideae</taxon>
        <taxon>Eragrostidinae</taxon>
        <taxon>Eragrostis</taxon>
    </lineage>
</organism>
<name>A0A5J9SNM1_9POAL</name>
<gene>
    <name evidence="3" type="ORF">EJB05_26762</name>
    <name evidence="2" type="ORF">EJB05_54053</name>
</gene>
<feature type="non-terminal residue" evidence="2">
    <location>
        <position position="188"/>
    </location>
</feature>
<evidence type="ECO:0000313" key="2">
    <source>
        <dbReference type="EMBL" id="TVU00527.1"/>
    </source>
</evidence>
<comment type="caution">
    <text evidence="2">The sequence shown here is derived from an EMBL/GenBank/DDBJ whole genome shotgun (WGS) entry which is preliminary data.</text>
</comment>
<feature type="region of interest" description="Disordered" evidence="1">
    <location>
        <begin position="1"/>
        <end position="58"/>
    </location>
</feature>
<accession>A0A5J9SNM1</accession>
<dbReference type="EMBL" id="RWGY01000013">
    <property type="protein sequence ID" value="TVU24330.1"/>
    <property type="molecule type" value="Genomic_DNA"/>
</dbReference>
<reference evidence="2 4" key="1">
    <citation type="journal article" date="2019" name="Sci. Rep.">
        <title>A high-quality genome of Eragrostis curvula grass provides insights into Poaceae evolution and supports new strategies to enhance forage quality.</title>
        <authorList>
            <person name="Carballo J."/>
            <person name="Santos B.A.C.M."/>
            <person name="Zappacosta D."/>
            <person name="Garbus I."/>
            <person name="Selva J.P."/>
            <person name="Gallo C.A."/>
            <person name="Diaz A."/>
            <person name="Albertini E."/>
            <person name="Caccamo M."/>
            <person name="Echenique V."/>
        </authorList>
    </citation>
    <scope>NUCLEOTIDE SEQUENCE [LARGE SCALE GENOMIC DNA]</scope>
    <source>
        <strain evidence="4">cv. Victoria</strain>
        <tissue evidence="2">Leaf</tissue>
    </source>
</reference>
<proteinExistence type="predicted"/>
<dbReference type="Gramene" id="TVU24330">
    <property type="protein sequence ID" value="TVU24330"/>
    <property type="gene ID" value="EJB05_26762"/>
</dbReference>
<sequence length="188" mass="20830">PRGNLVRAHGDLESGPSTAVGGNAGGSSPRRRGPHKLRRRSLPSISGGCIGTSVDPRTPKISASGLRLLRNPLRQPSPGTGIVGISRRRQGRLHLLWSVRCRLCRLFTEAEQLALLPHLMLLSAIEFDPLPLLPPLFRDKISFQHLHNLRHCRALIRFQVGAYERYLGCRWKFPLPKGGVYLFGNVLG</sequence>
<dbReference type="AlphaFoldDB" id="A0A5J9SNM1"/>